<sequence>MEKHELRPMTAAMPIGGKRKAAEESEVRSIKASKRAAIRVTIPPTFVNDKIDFLYRQIKGFFETCANPFRPNPPVSDIISMIDAIERTPEVEAEAELLDRWMEQSYGEFFLHSSSLHTQHPPPSSLFTHVTYTCTKKSNAVDQDLAYIVSEMSDIDLMGEMSLSSHSTHLAAVVAANEGDSARFDNAGIDAIVIQARRLFRALSSSQQRPARLSNELRPQQL</sequence>
<dbReference type="EMBL" id="JAZHXI010000022">
    <property type="protein sequence ID" value="KAL2060404.1"/>
    <property type="molecule type" value="Genomic_DNA"/>
</dbReference>
<proteinExistence type="predicted"/>
<keyword evidence="2" id="KW-1185">Reference proteome</keyword>
<name>A0ABR4BRX0_9HELO</name>
<protein>
    <submittedName>
        <fullName evidence="1">Uncharacterized protein</fullName>
    </submittedName>
</protein>
<accession>A0ABR4BRX0</accession>
<gene>
    <name evidence="1" type="ORF">VTL71DRAFT_9434</name>
</gene>
<organism evidence="1 2">
    <name type="scientific">Oculimacula yallundae</name>
    <dbReference type="NCBI Taxonomy" id="86028"/>
    <lineage>
        <taxon>Eukaryota</taxon>
        <taxon>Fungi</taxon>
        <taxon>Dikarya</taxon>
        <taxon>Ascomycota</taxon>
        <taxon>Pezizomycotina</taxon>
        <taxon>Leotiomycetes</taxon>
        <taxon>Helotiales</taxon>
        <taxon>Ploettnerulaceae</taxon>
        <taxon>Oculimacula</taxon>
    </lineage>
</organism>
<dbReference type="Proteomes" id="UP001595075">
    <property type="component" value="Unassembled WGS sequence"/>
</dbReference>
<evidence type="ECO:0000313" key="2">
    <source>
        <dbReference type="Proteomes" id="UP001595075"/>
    </source>
</evidence>
<comment type="caution">
    <text evidence="1">The sequence shown here is derived from an EMBL/GenBank/DDBJ whole genome shotgun (WGS) entry which is preliminary data.</text>
</comment>
<reference evidence="1 2" key="1">
    <citation type="journal article" date="2024" name="Commun. Biol.">
        <title>Comparative genomic analysis of thermophilic fungi reveals convergent evolutionary adaptations and gene losses.</title>
        <authorList>
            <person name="Steindorff A.S."/>
            <person name="Aguilar-Pontes M.V."/>
            <person name="Robinson A.J."/>
            <person name="Andreopoulos B."/>
            <person name="LaButti K."/>
            <person name="Kuo A."/>
            <person name="Mondo S."/>
            <person name="Riley R."/>
            <person name="Otillar R."/>
            <person name="Haridas S."/>
            <person name="Lipzen A."/>
            <person name="Grimwood J."/>
            <person name="Schmutz J."/>
            <person name="Clum A."/>
            <person name="Reid I.D."/>
            <person name="Moisan M.C."/>
            <person name="Butler G."/>
            <person name="Nguyen T.T.M."/>
            <person name="Dewar K."/>
            <person name="Conant G."/>
            <person name="Drula E."/>
            <person name="Henrissat B."/>
            <person name="Hansel C."/>
            <person name="Singer S."/>
            <person name="Hutchinson M.I."/>
            <person name="de Vries R.P."/>
            <person name="Natvig D.O."/>
            <person name="Powell A.J."/>
            <person name="Tsang A."/>
            <person name="Grigoriev I.V."/>
        </authorList>
    </citation>
    <scope>NUCLEOTIDE SEQUENCE [LARGE SCALE GENOMIC DNA]</scope>
    <source>
        <strain evidence="1 2">CBS 494.80</strain>
    </source>
</reference>
<evidence type="ECO:0000313" key="1">
    <source>
        <dbReference type="EMBL" id="KAL2060404.1"/>
    </source>
</evidence>